<dbReference type="OrthoDB" id="2444659at2759"/>
<accession>A0A9P6QXC0</accession>
<keyword evidence="2" id="KW-0472">Membrane</keyword>
<evidence type="ECO:0000313" key="3">
    <source>
        <dbReference type="EMBL" id="KAG0306074.1"/>
    </source>
</evidence>
<feature type="compositionally biased region" description="Polar residues" evidence="1">
    <location>
        <begin position="495"/>
        <end position="509"/>
    </location>
</feature>
<feature type="transmembrane region" description="Helical" evidence="2">
    <location>
        <begin position="378"/>
        <end position="399"/>
    </location>
</feature>
<feature type="compositionally biased region" description="Polar residues" evidence="1">
    <location>
        <begin position="518"/>
        <end position="536"/>
    </location>
</feature>
<feature type="compositionally biased region" description="Low complexity" evidence="1">
    <location>
        <begin position="460"/>
        <end position="469"/>
    </location>
</feature>
<proteinExistence type="predicted"/>
<evidence type="ECO:0000256" key="1">
    <source>
        <dbReference type="SAM" id="MobiDB-lite"/>
    </source>
</evidence>
<keyword evidence="2" id="KW-1133">Transmembrane helix</keyword>
<evidence type="ECO:0008006" key="5">
    <source>
        <dbReference type="Google" id="ProtNLM"/>
    </source>
</evidence>
<protein>
    <recommendedName>
        <fullName evidence="5">Transmembrane protein</fullName>
    </recommendedName>
</protein>
<dbReference type="Proteomes" id="UP000738325">
    <property type="component" value="Unassembled WGS sequence"/>
</dbReference>
<feature type="non-terminal residue" evidence="3">
    <location>
        <position position="536"/>
    </location>
</feature>
<evidence type="ECO:0000256" key="2">
    <source>
        <dbReference type="SAM" id="Phobius"/>
    </source>
</evidence>
<sequence>MSILKLACTASDSNSVWGLTIGANYTTANMIDYYGEISYYAIVKSNANPTQNTADLTWSLVSVFNVPIAEVFMFGVKDEVSYFVYHCAVNSNGAFTFFYTSSVNGGSLHPEGYRYDPAASLNSSSYNQKPDFGPGAWFGLTIDPTFVWPVYIYNPTLFYASGDAGSTPSLVFAYSESSESTNISFASLNENTKTLSFVGSWVSLSSSYIKSLVYANNQLFVYSTSSSGSFLSAYPLAAATAVAPVPRIFNMSATNSCYTGNYFYSGVVSDAFYLICASSSSQPTNLYTLANININGSSISPGRILADSLIQMTNWNFIIGSDGMGTAAIAFMIGSNHTYILSMSGSSVGVISGPSDITIPETLAGTHSLMFSSPVSTVGLILGILGGAVFIIGIAFYIYRKKNSDLKRGTYSTTVKKHQAMPSATTGVYTQGYNQTEVVSMPGAATQYIIRPADVPATTTPTATFTGAGNADAGHSSQQPYAFQQPVPQDHIPGQQLQLTSHPRPNFVTTVGGDGADNLTQLSEVRTSDDTSSPYN</sequence>
<organism evidence="3 4">
    <name type="scientific">Dissophora globulifera</name>
    <dbReference type="NCBI Taxonomy" id="979702"/>
    <lineage>
        <taxon>Eukaryota</taxon>
        <taxon>Fungi</taxon>
        <taxon>Fungi incertae sedis</taxon>
        <taxon>Mucoromycota</taxon>
        <taxon>Mortierellomycotina</taxon>
        <taxon>Mortierellomycetes</taxon>
        <taxon>Mortierellales</taxon>
        <taxon>Mortierellaceae</taxon>
        <taxon>Dissophora</taxon>
    </lineage>
</organism>
<comment type="caution">
    <text evidence="3">The sequence shown here is derived from an EMBL/GenBank/DDBJ whole genome shotgun (WGS) entry which is preliminary data.</text>
</comment>
<dbReference type="EMBL" id="JAAAIP010001508">
    <property type="protein sequence ID" value="KAG0306074.1"/>
    <property type="molecule type" value="Genomic_DNA"/>
</dbReference>
<gene>
    <name evidence="3" type="ORF">BGZ99_001895</name>
</gene>
<keyword evidence="4" id="KW-1185">Reference proteome</keyword>
<feature type="region of interest" description="Disordered" evidence="1">
    <location>
        <begin position="460"/>
        <end position="536"/>
    </location>
</feature>
<keyword evidence="2" id="KW-0812">Transmembrane</keyword>
<reference evidence="3" key="1">
    <citation type="journal article" date="2020" name="Fungal Divers.">
        <title>Resolving the Mortierellaceae phylogeny through synthesis of multi-gene phylogenetics and phylogenomics.</title>
        <authorList>
            <person name="Vandepol N."/>
            <person name="Liber J."/>
            <person name="Desiro A."/>
            <person name="Na H."/>
            <person name="Kennedy M."/>
            <person name="Barry K."/>
            <person name="Grigoriev I.V."/>
            <person name="Miller A.N."/>
            <person name="O'Donnell K."/>
            <person name="Stajich J.E."/>
            <person name="Bonito G."/>
        </authorList>
    </citation>
    <scope>NUCLEOTIDE SEQUENCE</scope>
    <source>
        <strain evidence="3">REB-010B</strain>
    </source>
</reference>
<dbReference type="AlphaFoldDB" id="A0A9P6QXC0"/>
<name>A0A9P6QXC0_9FUNG</name>
<evidence type="ECO:0000313" key="4">
    <source>
        <dbReference type="Proteomes" id="UP000738325"/>
    </source>
</evidence>